<dbReference type="Proteomes" id="UP000235460">
    <property type="component" value="Unassembled WGS sequence"/>
</dbReference>
<proteinExistence type="predicted"/>
<dbReference type="EMBL" id="PNIK01000075">
    <property type="protein sequence ID" value="PMP66517.1"/>
    <property type="molecule type" value="Genomic_DNA"/>
</dbReference>
<sequence length="173" mass="20401">MSNESFYYFKNLKELYEKFFKEKLEKDTFLKETLPILLKAIDKSRKTFIETGSFSFCAQCARSGKKCCQAGLEWKLRKEEFLINLLLAEKRGQSIEFNLKNSNDCLFLGEKGCNLILTPLFCRNFFCDKLSNFLGHENLIRIQQTMEDEAVISFKLSDYINNKYLIPYFNLVR</sequence>
<comment type="caution">
    <text evidence="1">The sequence shown here is derived from an EMBL/GenBank/DDBJ whole genome shotgun (WGS) entry which is preliminary data.</text>
</comment>
<dbReference type="AlphaFoldDB" id="A0A2N7PMK9"/>
<dbReference type="EMBL" id="PNJD01000355">
    <property type="protein sequence ID" value="PMP95083.1"/>
    <property type="molecule type" value="Genomic_DNA"/>
</dbReference>
<reference evidence="3 4" key="1">
    <citation type="submission" date="2018-01" db="EMBL/GenBank/DDBJ databases">
        <title>Metagenomic assembled genomes from two thermal pools in the Uzon Caldera, Kamchatka, Russia.</title>
        <authorList>
            <person name="Wilkins L."/>
            <person name="Ettinger C."/>
        </authorList>
    </citation>
    <scope>NUCLEOTIDE SEQUENCE [LARGE SCALE GENOMIC DNA]</scope>
    <source>
        <strain evidence="2">ARK-04</strain>
        <strain evidence="1">ZAV-08</strain>
    </source>
</reference>
<gene>
    <name evidence="2" type="ORF">C0169_05735</name>
    <name evidence="1" type="ORF">C0190_05430</name>
</gene>
<evidence type="ECO:0000313" key="4">
    <source>
        <dbReference type="Proteomes" id="UP000235619"/>
    </source>
</evidence>
<evidence type="ECO:0000313" key="2">
    <source>
        <dbReference type="EMBL" id="PMP95083.1"/>
    </source>
</evidence>
<organism evidence="1 3">
    <name type="scientific">Thermodesulfobacterium geofontis</name>
    <dbReference type="NCBI Taxonomy" id="1295609"/>
    <lineage>
        <taxon>Bacteria</taxon>
        <taxon>Pseudomonadati</taxon>
        <taxon>Thermodesulfobacteriota</taxon>
        <taxon>Thermodesulfobacteria</taxon>
        <taxon>Thermodesulfobacteriales</taxon>
        <taxon>Thermodesulfobacteriaceae</taxon>
        <taxon>Thermodesulfobacterium</taxon>
    </lineage>
</organism>
<evidence type="ECO:0000313" key="1">
    <source>
        <dbReference type="EMBL" id="PMP66517.1"/>
    </source>
</evidence>
<name>A0A2N7PMK9_9BACT</name>
<dbReference type="Proteomes" id="UP000235619">
    <property type="component" value="Unassembled WGS sequence"/>
</dbReference>
<protein>
    <submittedName>
        <fullName evidence="1">Uncharacterized protein</fullName>
    </submittedName>
</protein>
<evidence type="ECO:0000313" key="3">
    <source>
        <dbReference type="Proteomes" id="UP000235460"/>
    </source>
</evidence>
<accession>A0A2N7PMK9</accession>